<dbReference type="InterPro" id="IPR017850">
    <property type="entry name" value="Alkaline_phosphatase_core_sf"/>
</dbReference>
<comment type="similarity">
    <text evidence="2">Belongs to the sulfatase family.</text>
</comment>
<evidence type="ECO:0000313" key="9">
    <source>
        <dbReference type="Proteomes" id="UP000679950"/>
    </source>
</evidence>
<keyword evidence="3" id="KW-0479">Metal-binding</keyword>
<proteinExistence type="inferred from homology"/>
<dbReference type="Proteomes" id="UP000679950">
    <property type="component" value="Unassembled WGS sequence"/>
</dbReference>
<keyword evidence="6" id="KW-0106">Calcium</keyword>
<protein>
    <submittedName>
        <fullName evidence="8">Choline-sulfatase</fullName>
    </submittedName>
</protein>
<evidence type="ECO:0000259" key="7">
    <source>
        <dbReference type="Pfam" id="PF00884"/>
    </source>
</evidence>
<name>A0ABQ4KFT7_9BACI</name>
<organism evidence="8 9">
    <name type="scientific">Lederbergia ruris</name>
    <dbReference type="NCBI Taxonomy" id="217495"/>
    <lineage>
        <taxon>Bacteria</taxon>
        <taxon>Bacillati</taxon>
        <taxon>Bacillota</taxon>
        <taxon>Bacilli</taxon>
        <taxon>Bacillales</taxon>
        <taxon>Bacillaceae</taxon>
        <taxon>Lederbergia</taxon>
    </lineage>
</organism>
<dbReference type="PANTHER" id="PTHR42693:SF42">
    <property type="entry name" value="ARYLSULFATASE G"/>
    <property type="match status" value="1"/>
</dbReference>
<reference evidence="8 9" key="1">
    <citation type="submission" date="2021-03" db="EMBL/GenBank/DDBJ databases">
        <title>Antimicrobial resistance genes in bacteria isolated from Japanese honey, and their potential for conferring macrolide and lincosamide resistance in the American foulbrood pathogen Paenibacillus larvae.</title>
        <authorList>
            <person name="Okamoto M."/>
            <person name="Kumagai M."/>
            <person name="Kanamori H."/>
            <person name="Takamatsu D."/>
        </authorList>
    </citation>
    <scope>NUCLEOTIDE SEQUENCE [LARGE SCALE GENOMIC DNA]</scope>
    <source>
        <strain evidence="8 9">J8TS2</strain>
    </source>
</reference>
<evidence type="ECO:0000256" key="5">
    <source>
        <dbReference type="ARBA" id="ARBA00022801"/>
    </source>
</evidence>
<dbReference type="PANTHER" id="PTHR42693">
    <property type="entry name" value="ARYLSULFATASE FAMILY MEMBER"/>
    <property type="match status" value="1"/>
</dbReference>
<dbReference type="Pfam" id="PF00884">
    <property type="entry name" value="Sulfatase"/>
    <property type="match status" value="1"/>
</dbReference>
<evidence type="ECO:0000256" key="1">
    <source>
        <dbReference type="ARBA" id="ARBA00001913"/>
    </source>
</evidence>
<keyword evidence="9" id="KW-1185">Reference proteome</keyword>
<dbReference type="EMBL" id="BORB01000007">
    <property type="protein sequence ID" value="GIN56841.1"/>
    <property type="molecule type" value="Genomic_DNA"/>
</dbReference>
<keyword evidence="4" id="KW-0732">Signal</keyword>
<dbReference type="CDD" id="cd16155">
    <property type="entry name" value="sulfatase_like"/>
    <property type="match status" value="1"/>
</dbReference>
<dbReference type="InterPro" id="IPR050738">
    <property type="entry name" value="Sulfatase"/>
</dbReference>
<dbReference type="SUPFAM" id="SSF53649">
    <property type="entry name" value="Alkaline phosphatase-like"/>
    <property type="match status" value="1"/>
</dbReference>
<gene>
    <name evidence="8" type="ORF">J8TS2_11600</name>
</gene>
<feature type="domain" description="Sulfatase N-terminal" evidence="7">
    <location>
        <begin position="27"/>
        <end position="376"/>
    </location>
</feature>
<accession>A0ABQ4KFT7</accession>
<evidence type="ECO:0000256" key="2">
    <source>
        <dbReference type="ARBA" id="ARBA00008779"/>
    </source>
</evidence>
<comment type="caution">
    <text evidence="8">The sequence shown here is derived from an EMBL/GenBank/DDBJ whole genome shotgun (WGS) entry which is preliminary data.</text>
</comment>
<evidence type="ECO:0000313" key="8">
    <source>
        <dbReference type="EMBL" id="GIN56841.1"/>
    </source>
</evidence>
<dbReference type="InterPro" id="IPR000917">
    <property type="entry name" value="Sulfatase_N"/>
</dbReference>
<evidence type="ECO:0000256" key="3">
    <source>
        <dbReference type="ARBA" id="ARBA00022723"/>
    </source>
</evidence>
<dbReference type="Gene3D" id="3.40.720.10">
    <property type="entry name" value="Alkaline Phosphatase, subunit A"/>
    <property type="match status" value="1"/>
</dbReference>
<comment type="cofactor">
    <cofactor evidence="1">
        <name>Ca(2+)</name>
        <dbReference type="ChEBI" id="CHEBI:29108"/>
    </cofactor>
</comment>
<evidence type="ECO:0000256" key="6">
    <source>
        <dbReference type="ARBA" id="ARBA00022837"/>
    </source>
</evidence>
<sequence length="490" mass="56298">MLIGKFVSIASLSCDGKGDYEFEMNRPNIILITVDDQRYGTINALGNKEIITPNLDELAKTGTSFIQAHIPGGTTGAVCMPSRAMIHTGKNHFNWSSDGATIPDDHTLLGEALQQEGYTTFATGKWHNGTETFNRSFSDGENIFFGGMWDHWNVPVSDYDQTVQYDNIKSFITNPMLQDSVTRMHCDRIYPGKHSTDLFAETAIDWLDCYQGKTPFFMNLAFMSPHDPRNAPRKFMDMYDPDKIDLPINFVGEHPFDFGVNNIRDEVLLSHPRKEEDVRTHIAQYYAMITHHDDQIGQIITKLKQKGLYENTIVVFLADHGLALGQHGLLGKQNNYDHSVRVPLILSGPGIPENELRDSYVYHFDIFPTLCDLIGIEIPTSVEGISMLPVLNDQTVCLRDNLYFSYADKVRATKDKRYKLIEYIVDSTIYTQLFDLHEDPAEMNNLYDVEGYEEIIPQLREQMQKFRDEWNEERHPTGKAFWENYRKYQK</sequence>
<keyword evidence="5" id="KW-0378">Hydrolase</keyword>
<evidence type="ECO:0000256" key="4">
    <source>
        <dbReference type="ARBA" id="ARBA00022729"/>
    </source>
</evidence>